<dbReference type="Proteomes" id="UP000806542">
    <property type="component" value="Unassembled WGS sequence"/>
</dbReference>
<comment type="caution">
    <text evidence="3">The sequence shown here is derived from an EMBL/GenBank/DDBJ whole genome shotgun (WGS) entry which is preliminary data.</text>
</comment>
<keyword evidence="4" id="KW-1185">Reference proteome</keyword>
<keyword evidence="1" id="KW-1133">Transmembrane helix</keyword>
<keyword evidence="1" id="KW-0472">Membrane</keyword>
<evidence type="ECO:0000313" key="3">
    <source>
        <dbReference type="EMBL" id="MBE5039503.1"/>
    </source>
</evidence>
<evidence type="ECO:0000313" key="4">
    <source>
        <dbReference type="Proteomes" id="UP000806542"/>
    </source>
</evidence>
<dbReference type="RefSeq" id="WP_226392068.1">
    <property type="nucleotide sequence ID" value="NZ_JADCKB010000005.1"/>
</dbReference>
<proteinExistence type="predicted"/>
<reference evidence="3" key="1">
    <citation type="submission" date="2020-10" db="EMBL/GenBank/DDBJ databases">
        <title>ChiBAC.</title>
        <authorList>
            <person name="Zenner C."/>
            <person name="Hitch T.C.A."/>
            <person name="Clavel T."/>
        </authorList>
    </citation>
    <scope>NUCLEOTIDE SEQUENCE</scope>
    <source>
        <strain evidence="3">DSM 107454</strain>
    </source>
</reference>
<gene>
    <name evidence="3" type="ORF">INF28_03375</name>
</gene>
<feature type="transmembrane region" description="Helical" evidence="1">
    <location>
        <begin position="7"/>
        <end position="25"/>
    </location>
</feature>
<feature type="transmembrane region" description="Helical" evidence="1">
    <location>
        <begin position="72"/>
        <end position="92"/>
    </location>
</feature>
<evidence type="ECO:0000259" key="2">
    <source>
        <dbReference type="Pfam" id="PF04892"/>
    </source>
</evidence>
<dbReference type="AlphaFoldDB" id="A0A9D5M137"/>
<evidence type="ECO:0000256" key="1">
    <source>
        <dbReference type="SAM" id="Phobius"/>
    </source>
</evidence>
<sequence length="165" mass="18946">MKIRIPIFIWLVLGVISMSIFLLSAQTAPQSTELSTGVLEHLLQKTMPAYDTLPEGEQQQLVLSYHHIARKYAHFIIYSVWGVVLSALMYIYGLRRWRFVTAVLIIGFIFAGSDELHQWFVPGRGAQWSDVGLDVFGVITGMFLFLVAKEVKYRQRIRKENTINL</sequence>
<name>A0A9D5M137_9FIRM</name>
<dbReference type="Pfam" id="PF04892">
    <property type="entry name" value="VanZ"/>
    <property type="match status" value="1"/>
</dbReference>
<keyword evidence="1" id="KW-0812">Transmembrane</keyword>
<organism evidence="3 4">
    <name type="scientific">Ructibacterium gallinarum</name>
    <dbReference type="NCBI Taxonomy" id="2779355"/>
    <lineage>
        <taxon>Bacteria</taxon>
        <taxon>Bacillati</taxon>
        <taxon>Bacillota</taxon>
        <taxon>Clostridia</taxon>
        <taxon>Eubacteriales</taxon>
        <taxon>Oscillospiraceae</taxon>
        <taxon>Ructibacterium</taxon>
    </lineage>
</organism>
<feature type="transmembrane region" description="Helical" evidence="1">
    <location>
        <begin position="99"/>
        <end position="119"/>
    </location>
</feature>
<feature type="domain" description="VanZ-like" evidence="2">
    <location>
        <begin position="10"/>
        <end position="147"/>
    </location>
</feature>
<dbReference type="InterPro" id="IPR006976">
    <property type="entry name" value="VanZ-like"/>
</dbReference>
<dbReference type="EMBL" id="JADCKB010000005">
    <property type="protein sequence ID" value="MBE5039503.1"/>
    <property type="molecule type" value="Genomic_DNA"/>
</dbReference>
<feature type="transmembrane region" description="Helical" evidence="1">
    <location>
        <begin position="131"/>
        <end position="148"/>
    </location>
</feature>
<protein>
    <submittedName>
        <fullName evidence="3">VanZ family protein</fullName>
    </submittedName>
</protein>
<accession>A0A9D5M137</accession>
<dbReference type="NCBIfam" id="NF037970">
    <property type="entry name" value="vanZ_1"/>
    <property type="match status" value="1"/>
</dbReference>